<sequence length="197" mass="21619">MPKKIKTTVVPVSSMQQDNSSLPQVNVDAFRGQGRLAFVWNGLLYVLDGDNGTLTKLSDTGQARWPKYLPQRPDTVSLDPCWSPDGKHIAYVEAVEREDLADAGEVTSWQQARTLWVADADGKNARQVNEAGTGISRPLWSRDGSHIIYLKDNSIWLININGGSPVKIAGPLPDAPNSSGYYGYVSLLDILAFYGKQ</sequence>
<evidence type="ECO:0000256" key="1">
    <source>
        <dbReference type="ARBA" id="ARBA00009820"/>
    </source>
</evidence>
<accession>A0A4Y7RPI1</accession>
<dbReference type="AlphaFoldDB" id="A0A4Y7RPI1"/>
<evidence type="ECO:0000313" key="2">
    <source>
        <dbReference type="EMBL" id="TEB10773.1"/>
    </source>
</evidence>
<dbReference type="InterPro" id="IPR011042">
    <property type="entry name" value="6-blade_b-propeller_TolB-like"/>
</dbReference>
<comment type="similarity">
    <text evidence="1">Belongs to the TolB family.</text>
</comment>
<gene>
    <name evidence="2" type="primary">tolB_3</name>
    <name evidence="2" type="ORF">Pmgp_02088</name>
</gene>
<dbReference type="SUPFAM" id="SSF82171">
    <property type="entry name" value="DPP6 N-terminal domain-like"/>
    <property type="match status" value="1"/>
</dbReference>
<proteinExistence type="inferred from homology"/>
<dbReference type="InterPro" id="IPR011659">
    <property type="entry name" value="WD40"/>
</dbReference>
<dbReference type="PANTHER" id="PTHR36842:SF1">
    <property type="entry name" value="PROTEIN TOLB"/>
    <property type="match status" value="1"/>
</dbReference>
<name>A0A4Y7RPI1_9FIRM</name>
<organism evidence="2 3">
    <name type="scientific">Pelotomaculum propionicicum</name>
    <dbReference type="NCBI Taxonomy" id="258475"/>
    <lineage>
        <taxon>Bacteria</taxon>
        <taxon>Bacillati</taxon>
        <taxon>Bacillota</taxon>
        <taxon>Clostridia</taxon>
        <taxon>Eubacteriales</taxon>
        <taxon>Desulfotomaculaceae</taxon>
        <taxon>Pelotomaculum</taxon>
    </lineage>
</organism>
<comment type="caution">
    <text evidence="2">The sequence shown here is derived from an EMBL/GenBank/DDBJ whole genome shotgun (WGS) entry which is preliminary data.</text>
</comment>
<dbReference type="Proteomes" id="UP000297597">
    <property type="component" value="Unassembled WGS sequence"/>
</dbReference>
<dbReference type="Gene3D" id="2.120.10.30">
    <property type="entry name" value="TolB, C-terminal domain"/>
    <property type="match status" value="1"/>
</dbReference>
<keyword evidence="3" id="KW-1185">Reference proteome</keyword>
<dbReference type="Pfam" id="PF07676">
    <property type="entry name" value="PD40"/>
    <property type="match status" value="1"/>
</dbReference>
<evidence type="ECO:0000313" key="3">
    <source>
        <dbReference type="Proteomes" id="UP000297597"/>
    </source>
</evidence>
<reference evidence="2 3" key="1">
    <citation type="journal article" date="2018" name="Environ. Microbiol.">
        <title>Novel energy conservation strategies and behaviour of Pelotomaculum schinkii driving syntrophic propionate catabolism.</title>
        <authorList>
            <person name="Hidalgo-Ahumada C.A.P."/>
            <person name="Nobu M.K."/>
            <person name="Narihiro T."/>
            <person name="Tamaki H."/>
            <person name="Liu W.T."/>
            <person name="Kamagata Y."/>
            <person name="Stams A.J.M."/>
            <person name="Imachi H."/>
            <person name="Sousa D.Z."/>
        </authorList>
    </citation>
    <scope>NUCLEOTIDE SEQUENCE [LARGE SCALE GENOMIC DNA]</scope>
    <source>
        <strain evidence="2 3">MGP</strain>
    </source>
</reference>
<dbReference type="PANTHER" id="PTHR36842">
    <property type="entry name" value="PROTEIN TOLB HOMOLOG"/>
    <property type="match status" value="1"/>
</dbReference>
<dbReference type="EMBL" id="QFFZ01000021">
    <property type="protein sequence ID" value="TEB10773.1"/>
    <property type="molecule type" value="Genomic_DNA"/>
</dbReference>
<protein>
    <submittedName>
        <fullName evidence="2">Protein TolB</fullName>
    </submittedName>
</protein>